<protein>
    <submittedName>
        <fullName evidence="2">Uncharacterized protein</fullName>
    </submittedName>
</protein>
<dbReference type="EMBL" id="UINC01113447">
    <property type="protein sequence ID" value="SVC83062.1"/>
    <property type="molecule type" value="Genomic_DNA"/>
</dbReference>
<dbReference type="AlphaFoldDB" id="A0A382QEM5"/>
<reference evidence="2" key="1">
    <citation type="submission" date="2018-05" db="EMBL/GenBank/DDBJ databases">
        <authorList>
            <person name="Lanie J.A."/>
            <person name="Ng W.-L."/>
            <person name="Kazmierczak K.M."/>
            <person name="Andrzejewski T.M."/>
            <person name="Davidsen T.M."/>
            <person name="Wayne K.J."/>
            <person name="Tettelin H."/>
            <person name="Glass J.I."/>
            <person name="Rusch D."/>
            <person name="Podicherti R."/>
            <person name="Tsui H.-C.T."/>
            <person name="Winkler M.E."/>
        </authorList>
    </citation>
    <scope>NUCLEOTIDE SEQUENCE</scope>
</reference>
<gene>
    <name evidence="2" type="ORF">METZ01_LOCUS335916</name>
</gene>
<proteinExistence type="predicted"/>
<accession>A0A382QEM5</accession>
<feature type="non-terminal residue" evidence="2">
    <location>
        <position position="53"/>
    </location>
</feature>
<sequence>MQGLTGGHVTKEVPNVMAGAARPTGLRTDGRERLNHPTSTTAAIVVSRRCFIF</sequence>
<evidence type="ECO:0000313" key="2">
    <source>
        <dbReference type="EMBL" id="SVC83062.1"/>
    </source>
</evidence>
<organism evidence="2">
    <name type="scientific">marine metagenome</name>
    <dbReference type="NCBI Taxonomy" id="408172"/>
    <lineage>
        <taxon>unclassified sequences</taxon>
        <taxon>metagenomes</taxon>
        <taxon>ecological metagenomes</taxon>
    </lineage>
</organism>
<name>A0A382QEM5_9ZZZZ</name>
<feature type="region of interest" description="Disordered" evidence="1">
    <location>
        <begin position="1"/>
        <end position="35"/>
    </location>
</feature>
<evidence type="ECO:0000256" key="1">
    <source>
        <dbReference type="SAM" id="MobiDB-lite"/>
    </source>
</evidence>